<evidence type="ECO:0000313" key="2">
    <source>
        <dbReference type="EMBL" id="OGD65650.1"/>
    </source>
</evidence>
<accession>A0A1F5EED0</accession>
<dbReference type="InterPro" id="IPR001296">
    <property type="entry name" value="Glyco_trans_1"/>
</dbReference>
<dbReference type="Pfam" id="PF00534">
    <property type="entry name" value="Glycos_transf_1"/>
    <property type="match status" value="1"/>
</dbReference>
<sequence>MSQLKKNILIISNEIVGTKMAGPGIRYLNFAKVFSKHFKTVLFTPNEPDISDKSFKIICYGGNITRAIRGYIHSDSVIIAPALLPSAIKLIRKRGGRYIADLYDLNLIEVLEYTSDESGKRRETAFDLNYQTVIKELSAADHILCSNPRQKDFYLGLLSSLARINPKTYNLSSDYSDLISIAPFGLESEDPKSSIQNIYHKIFPVIKPTDKIVYWGGGIWNWFDPLSVIKAIEIISKKRGDVKLFFLGVKHPNPKIKEMEVANDAIAYAKKHELESKFVFFNYGWTDFAERINFLSQASIGVSTHFDNLETRYSMRTRILDYLWAGLPIISTEGDFFAELIKKDGLGIVVKPKDSKAIASAILSIIDDPSLTSQFKKNIAKIKPRFYWENILSPLIKRIKDDDFSSPSASNYDITRISFSYYWAKFKKFIS</sequence>
<dbReference type="Proteomes" id="UP000178583">
    <property type="component" value="Unassembled WGS sequence"/>
</dbReference>
<dbReference type="SUPFAM" id="SSF53756">
    <property type="entry name" value="UDP-Glycosyltransferase/glycogen phosphorylase"/>
    <property type="match status" value="1"/>
</dbReference>
<proteinExistence type="predicted"/>
<name>A0A1F5EED0_9BACT</name>
<evidence type="ECO:0000259" key="1">
    <source>
        <dbReference type="Pfam" id="PF00534"/>
    </source>
</evidence>
<dbReference type="PANTHER" id="PTHR12526:SF635">
    <property type="entry name" value="GLYCOSYL TRANSFERASE GROUP 1"/>
    <property type="match status" value="1"/>
</dbReference>
<dbReference type="EMBL" id="MEZY01000008">
    <property type="protein sequence ID" value="OGD65650.1"/>
    <property type="molecule type" value="Genomic_DNA"/>
</dbReference>
<dbReference type="Gene3D" id="3.40.50.2000">
    <property type="entry name" value="Glycogen Phosphorylase B"/>
    <property type="match status" value="1"/>
</dbReference>
<feature type="domain" description="Glycosyl transferase family 1" evidence="1">
    <location>
        <begin position="227"/>
        <end position="380"/>
    </location>
</feature>
<dbReference type="GO" id="GO:0016757">
    <property type="term" value="F:glycosyltransferase activity"/>
    <property type="evidence" value="ECO:0007669"/>
    <property type="project" value="InterPro"/>
</dbReference>
<protein>
    <recommendedName>
        <fullName evidence="1">Glycosyl transferase family 1 domain-containing protein</fullName>
    </recommendedName>
</protein>
<dbReference type="PANTHER" id="PTHR12526">
    <property type="entry name" value="GLYCOSYLTRANSFERASE"/>
    <property type="match status" value="1"/>
</dbReference>
<dbReference type="STRING" id="1797472.A2215_01190"/>
<gene>
    <name evidence="2" type="ORF">A2215_01190</name>
</gene>
<reference evidence="2 3" key="1">
    <citation type="journal article" date="2016" name="Nat. Commun.">
        <title>Thousands of microbial genomes shed light on interconnected biogeochemical processes in an aquifer system.</title>
        <authorList>
            <person name="Anantharaman K."/>
            <person name="Brown C.T."/>
            <person name="Hug L.A."/>
            <person name="Sharon I."/>
            <person name="Castelle C.J."/>
            <person name="Probst A.J."/>
            <person name="Thomas B.C."/>
            <person name="Singh A."/>
            <person name="Wilkins M.J."/>
            <person name="Karaoz U."/>
            <person name="Brodie E.L."/>
            <person name="Williams K.H."/>
            <person name="Hubbard S.S."/>
            <person name="Banfield J.F."/>
        </authorList>
    </citation>
    <scope>NUCLEOTIDE SEQUENCE [LARGE SCALE GENOMIC DNA]</scope>
</reference>
<comment type="caution">
    <text evidence="2">The sequence shown here is derived from an EMBL/GenBank/DDBJ whole genome shotgun (WGS) entry which is preliminary data.</text>
</comment>
<dbReference type="AlphaFoldDB" id="A0A1F5EED0"/>
<evidence type="ECO:0000313" key="3">
    <source>
        <dbReference type="Proteomes" id="UP000178583"/>
    </source>
</evidence>
<organism evidence="2 3">
    <name type="scientific">Candidatus Berkelbacteria bacterium RIFOXYA2_FULL_43_10</name>
    <dbReference type="NCBI Taxonomy" id="1797472"/>
    <lineage>
        <taxon>Bacteria</taxon>
        <taxon>Candidatus Berkelbacteria</taxon>
    </lineage>
</organism>